<dbReference type="InterPro" id="IPR003423">
    <property type="entry name" value="OMP_efflux"/>
</dbReference>
<sequence length="413" mass="44782">MKVDFRYRRVLCLGLALPLLTMHPANAHEINFDQAVNMAWANDPARKDLNTNRASAFARADAAKSWFSGGPVLNAQYYDDHYAGGSNIGYTTYQGGVSVPLWLPGQGTETEKLARADAENLRERLNVAHLAVSVKVLETAGALTLAQRRQSVALAQLKAMERISAAVTRSVKVGEGTSADAQATDAELANARSEVDLAAEAVTATQADLQELLGTADIPDLMAYVPPPVPTHPGGYGEDADPRVRAAMRAVKAAQENTHLARASFMPNPEIGVSAIHEEQYGSPWDTRLGVNVSIPLPSAVRNVPMMAAARDRMSAATRDEITARRMVRTELIRIRARLATAALARKEAELAAGSLNQRADAMEHSWMLKETPLVEALRARRAAYQAIATYSQTEVEWRVAAIRMSIAYGAMQ</sequence>
<dbReference type="Pfam" id="PF02321">
    <property type="entry name" value="OEP"/>
    <property type="match status" value="1"/>
</dbReference>
<keyword evidence="2" id="KW-0732">Signal</keyword>
<dbReference type="Proteomes" id="UP000321230">
    <property type="component" value="Unassembled WGS sequence"/>
</dbReference>
<dbReference type="SUPFAM" id="SSF56954">
    <property type="entry name" value="Outer membrane efflux proteins (OEP)"/>
    <property type="match status" value="1"/>
</dbReference>
<proteinExistence type="inferred from homology"/>
<dbReference type="InterPro" id="IPR010131">
    <property type="entry name" value="MdtP/NodT-like"/>
</dbReference>
<keyword evidence="4" id="KW-1185">Reference proteome</keyword>
<dbReference type="PANTHER" id="PTHR30203:SF24">
    <property type="entry name" value="BLR4935 PROTEIN"/>
    <property type="match status" value="1"/>
</dbReference>
<organism evidence="3 4">
    <name type="scientific">Gluconobacter wancherniae NBRC 103581</name>
    <dbReference type="NCBI Taxonomy" id="656744"/>
    <lineage>
        <taxon>Bacteria</taxon>
        <taxon>Pseudomonadati</taxon>
        <taxon>Pseudomonadota</taxon>
        <taxon>Alphaproteobacteria</taxon>
        <taxon>Acetobacterales</taxon>
        <taxon>Acetobacteraceae</taxon>
        <taxon>Gluconobacter</taxon>
    </lineage>
</organism>
<evidence type="ECO:0000313" key="4">
    <source>
        <dbReference type="Proteomes" id="UP000321230"/>
    </source>
</evidence>
<accession>A0A511B2S7</accession>
<dbReference type="AlphaFoldDB" id="A0A511B2S7"/>
<dbReference type="PANTHER" id="PTHR30203">
    <property type="entry name" value="OUTER MEMBRANE CATION EFFLUX PROTEIN"/>
    <property type="match status" value="1"/>
</dbReference>
<evidence type="ECO:0000256" key="2">
    <source>
        <dbReference type="SAM" id="SignalP"/>
    </source>
</evidence>
<evidence type="ECO:0008006" key="5">
    <source>
        <dbReference type="Google" id="ProtNLM"/>
    </source>
</evidence>
<feature type="signal peptide" evidence="2">
    <location>
        <begin position="1"/>
        <end position="27"/>
    </location>
</feature>
<comment type="similarity">
    <text evidence="1">Belongs to the outer membrane factor (OMF) (TC 1.B.17) family.</text>
</comment>
<evidence type="ECO:0000313" key="3">
    <source>
        <dbReference type="EMBL" id="GEK94102.1"/>
    </source>
</evidence>
<protein>
    <recommendedName>
        <fullName evidence="5">Cobalt transporter</fullName>
    </recommendedName>
</protein>
<dbReference type="RefSeq" id="WP_228118500.1">
    <property type="nucleotide sequence ID" value="NZ_BARC01000006.1"/>
</dbReference>
<reference evidence="3 4" key="1">
    <citation type="submission" date="2019-07" db="EMBL/GenBank/DDBJ databases">
        <title>Whole genome shotgun sequence of Gluconobacter wancherniae NBRC 103581.</title>
        <authorList>
            <person name="Hosoyama A."/>
            <person name="Uohara A."/>
            <person name="Ohji S."/>
            <person name="Ichikawa N."/>
        </authorList>
    </citation>
    <scope>NUCLEOTIDE SEQUENCE [LARGE SCALE GENOMIC DNA]</scope>
    <source>
        <strain evidence="3 4">NBRC 103581</strain>
    </source>
</reference>
<dbReference type="EMBL" id="BJUZ01000002">
    <property type="protein sequence ID" value="GEK94102.1"/>
    <property type="molecule type" value="Genomic_DNA"/>
</dbReference>
<dbReference type="GO" id="GO:0015562">
    <property type="term" value="F:efflux transmembrane transporter activity"/>
    <property type="evidence" value="ECO:0007669"/>
    <property type="project" value="InterPro"/>
</dbReference>
<evidence type="ECO:0000256" key="1">
    <source>
        <dbReference type="ARBA" id="ARBA00007613"/>
    </source>
</evidence>
<feature type="chain" id="PRO_5021934702" description="Cobalt transporter" evidence="2">
    <location>
        <begin position="28"/>
        <end position="413"/>
    </location>
</feature>
<dbReference type="Gene3D" id="1.20.1600.10">
    <property type="entry name" value="Outer membrane efflux proteins (OEP)"/>
    <property type="match status" value="1"/>
</dbReference>
<comment type="caution">
    <text evidence="3">The sequence shown here is derived from an EMBL/GenBank/DDBJ whole genome shotgun (WGS) entry which is preliminary data.</text>
</comment>
<name>A0A511B2S7_9PROT</name>
<gene>
    <name evidence="3" type="ORF">GWA01_18720</name>
</gene>